<keyword evidence="2" id="KW-0004">4Fe-4S</keyword>
<proteinExistence type="predicted"/>
<dbReference type="InterPro" id="IPR017900">
    <property type="entry name" value="4Fe4S_Fe_S_CS"/>
</dbReference>
<name>A0A0M0BQY5_9ARCH</name>
<keyword evidence="7" id="KW-1133">Transmembrane helix</keyword>
<reference evidence="9 10" key="1">
    <citation type="submission" date="2015-06" db="EMBL/GenBank/DDBJ databases">
        <title>New insights into the roles of widespread benthic archaea in carbon and nitrogen cycling.</title>
        <authorList>
            <person name="Lazar C.S."/>
            <person name="Baker B.J."/>
            <person name="Seitz K.W."/>
            <person name="Hyde A.S."/>
            <person name="Dick G.J."/>
            <person name="Hinrichs K.-U."/>
            <person name="Teske A.P."/>
        </authorList>
    </citation>
    <scope>NUCLEOTIDE SEQUENCE [LARGE SCALE GENOMIC DNA]</scope>
    <source>
        <strain evidence="9">SG8-32-1</strain>
    </source>
</reference>
<keyword evidence="1" id="KW-0813">Transport</keyword>
<dbReference type="PROSITE" id="PS51379">
    <property type="entry name" value="4FE4S_FER_2"/>
    <property type="match status" value="2"/>
</dbReference>
<dbReference type="SUPFAM" id="SSF54862">
    <property type="entry name" value="4Fe-4S ferredoxins"/>
    <property type="match status" value="1"/>
</dbReference>
<keyword evidence="3" id="KW-0479">Metal-binding</keyword>
<evidence type="ECO:0000259" key="8">
    <source>
        <dbReference type="PROSITE" id="PS51379"/>
    </source>
</evidence>
<feature type="domain" description="4Fe-4S ferredoxin-type" evidence="8">
    <location>
        <begin position="290"/>
        <end position="320"/>
    </location>
</feature>
<dbReference type="AlphaFoldDB" id="A0A0M0BQY5"/>
<evidence type="ECO:0000256" key="1">
    <source>
        <dbReference type="ARBA" id="ARBA00022448"/>
    </source>
</evidence>
<dbReference type="Pfam" id="PF12801">
    <property type="entry name" value="Fer4_5"/>
    <property type="match status" value="2"/>
</dbReference>
<dbReference type="PANTHER" id="PTHR30176">
    <property type="entry name" value="FERREDOXIN-TYPE PROTEIN NAPH"/>
    <property type="match status" value="1"/>
</dbReference>
<feature type="transmembrane region" description="Helical" evidence="7">
    <location>
        <begin position="6"/>
        <end position="29"/>
    </location>
</feature>
<dbReference type="Pfam" id="PF13237">
    <property type="entry name" value="Fer4_10"/>
    <property type="match status" value="1"/>
</dbReference>
<comment type="caution">
    <text evidence="9">The sequence shown here is derived from an EMBL/GenBank/DDBJ whole genome shotgun (WGS) entry which is preliminary data.</text>
</comment>
<feature type="domain" description="4Fe-4S ferredoxin-type" evidence="8">
    <location>
        <begin position="258"/>
        <end position="289"/>
    </location>
</feature>
<dbReference type="InterPro" id="IPR017896">
    <property type="entry name" value="4Fe4S_Fe-S-bd"/>
</dbReference>
<evidence type="ECO:0000256" key="5">
    <source>
        <dbReference type="ARBA" id="ARBA00023004"/>
    </source>
</evidence>
<dbReference type="PROSITE" id="PS00198">
    <property type="entry name" value="4FE4S_FER_1"/>
    <property type="match status" value="2"/>
</dbReference>
<dbReference type="Proteomes" id="UP000037237">
    <property type="component" value="Unassembled WGS sequence"/>
</dbReference>
<evidence type="ECO:0000313" key="10">
    <source>
        <dbReference type="Proteomes" id="UP000037237"/>
    </source>
</evidence>
<keyword evidence="5" id="KW-0408">Iron</keyword>
<dbReference type="Gene3D" id="3.30.70.20">
    <property type="match status" value="1"/>
</dbReference>
<feature type="transmembrane region" description="Helical" evidence="7">
    <location>
        <begin position="41"/>
        <end position="60"/>
    </location>
</feature>
<feature type="transmembrane region" description="Helical" evidence="7">
    <location>
        <begin position="214"/>
        <end position="235"/>
    </location>
</feature>
<dbReference type="InterPro" id="IPR051684">
    <property type="entry name" value="Electron_Trans/Redox"/>
</dbReference>
<evidence type="ECO:0000256" key="6">
    <source>
        <dbReference type="ARBA" id="ARBA00023014"/>
    </source>
</evidence>
<dbReference type="PANTHER" id="PTHR30176:SF3">
    <property type="entry name" value="FERREDOXIN-TYPE PROTEIN NAPH"/>
    <property type="match status" value="1"/>
</dbReference>
<evidence type="ECO:0000313" key="9">
    <source>
        <dbReference type="EMBL" id="KON30973.1"/>
    </source>
</evidence>
<protein>
    <recommendedName>
        <fullName evidence="8">4Fe-4S ferredoxin-type domain-containing protein</fullName>
    </recommendedName>
</protein>
<accession>A0A0M0BQY5</accession>
<feature type="transmembrane region" description="Helical" evidence="7">
    <location>
        <begin position="134"/>
        <end position="153"/>
    </location>
</feature>
<sequence length="336" mass="37979">MLNLISEILLATILSAIVAIGILAILIWIKNRTIKMSILRLFIQIVAAIAIFAALLNWPISFSPTLEGVTALIAERLTAVLILLVALTAVFGRFFCGWICPYALYMDLLTRLRKILRIRYLNLPDKLNDALNTLRYAIIGFILVMVLVVGYLSPDLWRFVIMFMGPFKPLIMVFLLPLEPVITPIGQALGFSGWGESFTLLSATVNWFNTPLIISLTWFVFITFTAAAFLVRLLWCRFCPVGITSAILNRLSFFKWLPLLQINKVEEKCTKCGICKRVCPVQVNTVYEEKGGNVTSSMCLACYRCVEMCPYSECLKITFLGKTIYKSKNWLEPAFE</sequence>
<keyword evidence="7" id="KW-0812">Transmembrane</keyword>
<dbReference type="GO" id="GO:0016491">
    <property type="term" value="F:oxidoreductase activity"/>
    <property type="evidence" value="ECO:0007669"/>
    <property type="project" value="UniProtKB-ARBA"/>
</dbReference>
<dbReference type="GO" id="GO:0051539">
    <property type="term" value="F:4 iron, 4 sulfur cluster binding"/>
    <property type="evidence" value="ECO:0007669"/>
    <property type="project" value="UniProtKB-KW"/>
</dbReference>
<keyword evidence="6" id="KW-0411">Iron-sulfur</keyword>
<evidence type="ECO:0000256" key="4">
    <source>
        <dbReference type="ARBA" id="ARBA00022982"/>
    </source>
</evidence>
<feature type="transmembrane region" description="Helical" evidence="7">
    <location>
        <begin position="80"/>
        <end position="105"/>
    </location>
</feature>
<gene>
    <name evidence="9" type="ORF">AC477_04555</name>
</gene>
<keyword evidence="7" id="KW-0472">Membrane</keyword>
<dbReference type="EMBL" id="LFWU01000111">
    <property type="protein sequence ID" value="KON30973.1"/>
    <property type="molecule type" value="Genomic_DNA"/>
</dbReference>
<organism evidence="9 10">
    <name type="scientific">miscellaneous Crenarchaeota group-1 archaeon SG8-32-1</name>
    <dbReference type="NCBI Taxonomy" id="1685124"/>
    <lineage>
        <taxon>Archaea</taxon>
        <taxon>Candidatus Bathyarchaeota</taxon>
        <taxon>MCG-1</taxon>
    </lineage>
</organism>
<keyword evidence="4" id="KW-0249">Electron transport</keyword>
<dbReference type="GO" id="GO:0046872">
    <property type="term" value="F:metal ion binding"/>
    <property type="evidence" value="ECO:0007669"/>
    <property type="project" value="UniProtKB-KW"/>
</dbReference>
<dbReference type="GO" id="GO:0005886">
    <property type="term" value="C:plasma membrane"/>
    <property type="evidence" value="ECO:0007669"/>
    <property type="project" value="TreeGrafter"/>
</dbReference>
<evidence type="ECO:0000256" key="3">
    <source>
        <dbReference type="ARBA" id="ARBA00022723"/>
    </source>
</evidence>
<evidence type="ECO:0000256" key="2">
    <source>
        <dbReference type="ARBA" id="ARBA00022485"/>
    </source>
</evidence>
<evidence type="ECO:0000256" key="7">
    <source>
        <dbReference type="SAM" id="Phobius"/>
    </source>
</evidence>